<dbReference type="Gene3D" id="3.40.50.720">
    <property type="entry name" value="NAD(P)-binding Rossmann-like Domain"/>
    <property type="match status" value="1"/>
</dbReference>
<dbReference type="InParanoid" id="A0A165NGF7"/>
<dbReference type="Proteomes" id="UP000076761">
    <property type="component" value="Unassembled WGS sequence"/>
</dbReference>
<evidence type="ECO:0000313" key="5">
    <source>
        <dbReference type="Proteomes" id="UP000076761"/>
    </source>
</evidence>
<dbReference type="AlphaFoldDB" id="A0A165NGF7"/>
<comment type="similarity">
    <text evidence="2">Belongs to the NAD(P)-dependent epimerase/dehydratase family. Dihydroflavonol-4-reductase subfamily.</text>
</comment>
<sequence length="342" mass="37207">MHTVQPGSLILVTGATGFIGSWVTKTLLEKGYAVRAAARTSEKGGYLRDLFKDHADKFEIVVVPDISKPHAYDEALEGVAGIVHAAGVASFSGDDASKVLGPAVEGTAGLLNSAYERGKTLRRFVYLSSCQALLGKELTYIYTEADWNDEAVTAVQEKSAAANAQTYYQASKVLAERSIFDFVKNHKNEVGWDVVSLLPSFTYGPVIHDFKTRDDLNLSSRMFYEHMTVLKDKSEVNNYGADYVDVRDVAAAIVSSFQTEAAGGERFILDAGAYTFQNLYDALHSTSVPGDKVPLGDPEAPKWSFPGPFCNPSKAQKVLGVKFRSLDETASDSLMSLIQKGF</sequence>
<evidence type="ECO:0000259" key="3">
    <source>
        <dbReference type="Pfam" id="PF01370"/>
    </source>
</evidence>
<organism evidence="4 5">
    <name type="scientific">Neolentinus lepideus HHB14362 ss-1</name>
    <dbReference type="NCBI Taxonomy" id="1314782"/>
    <lineage>
        <taxon>Eukaryota</taxon>
        <taxon>Fungi</taxon>
        <taxon>Dikarya</taxon>
        <taxon>Basidiomycota</taxon>
        <taxon>Agaricomycotina</taxon>
        <taxon>Agaricomycetes</taxon>
        <taxon>Gloeophyllales</taxon>
        <taxon>Gloeophyllaceae</taxon>
        <taxon>Neolentinus</taxon>
    </lineage>
</organism>
<dbReference type="STRING" id="1314782.A0A165NGF7"/>
<evidence type="ECO:0000256" key="2">
    <source>
        <dbReference type="ARBA" id="ARBA00023445"/>
    </source>
</evidence>
<dbReference type="EMBL" id="KV425637">
    <property type="protein sequence ID" value="KZT19607.1"/>
    <property type="molecule type" value="Genomic_DNA"/>
</dbReference>
<protein>
    <submittedName>
        <fullName evidence="4">NAD(P)-binding protein</fullName>
    </submittedName>
</protein>
<proteinExistence type="inferred from homology"/>
<dbReference type="InterPro" id="IPR001509">
    <property type="entry name" value="Epimerase_deHydtase"/>
</dbReference>
<dbReference type="SUPFAM" id="SSF51735">
    <property type="entry name" value="NAD(P)-binding Rossmann-fold domains"/>
    <property type="match status" value="1"/>
</dbReference>
<name>A0A165NGF7_9AGAM</name>
<dbReference type="Pfam" id="PF01370">
    <property type="entry name" value="Epimerase"/>
    <property type="match status" value="1"/>
</dbReference>
<feature type="domain" description="NAD-dependent epimerase/dehydratase" evidence="3">
    <location>
        <begin position="10"/>
        <end position="263"/>
    </location>
</feature>
<dbReference type="GO" id="GO:0016616">
    <property type="term" value="F:oxidoreductase activity, acting on the CH-OH group of donors, NAD or NADP as acceptor"/>
    <property type="evidence" value="ECO:0007669"/>
    <property type="project" value="TreeGrafter"/>
</dbReference>
<keyword evidence="1" id="KW-0560">Oxidoreductase</keyword>
<evidence type="ECO:0000256" key="1">
    <source>
        <dbReference type="ARBA" id="ARBA00023002"/>
    </source>
</evidence>
<accession>A0A165NGF7</accession>
<dbReference type="InterPro" id="IPR050425">
    <property type="entry name" value="NAD(P)_dehydrat-like"/>
</dbReference>
<keyword evidence="5" id="KW-1185">Reference proteome</keyword>
<dbReference type="PANTHER" id="PTHR10366">
    <property type="entry name" value="NAD DEPENDENT EPIMERASE/DEHYDRATASE"/>
    <property type="match status" value="1"/>
</dbReference>
<dbReference type="InterPro" id="IPR036291">
    <property type="entry name" value="NAD(P)-bd_dom_sf"/>
</dbReference>
<dbReference type="OrthoDB" id="2735536at2759"/>
<reference evidence="4 5" key="1">
    <citation type="journal article" date="2016" name="Mol. Biol. Evol.">
        <title>Comparative Genomics of Early-Diverging Mushroom-Forming Fungi Provides Insights into the Origins of Lignocellulose Decay Capabilities.</title>
        <authorList>
            <person name="Nagy L.G."/>
            <person name="Riley R."/>
            <person name="Tritt A."/>
            <person name="Adam C."/>
            <person name="Daum C."/>
            <person name="Floudas D."/>
            <person name="Sun H."/>
            <person name="Yadav J.S."/>
            <person name="Pangilinan J."/>
            <person name="Larsson K.H."/>
            <person name="Matsuura K."/>
            <person name="Barry K."/>
            <person name="Labutti K."/>
            <person name="Kuo R."/>
            <person name="Ohm R.A."/>
            <person name="Bhattacharya S.S."/>
            <person name="Shirouzu T."/>
            <person name="Yoshinaga Y."/>
            <person name="Martin F.M."/>
            <person name="Grigoriev I.V."/>
            <person name="Hibbett D.S."/>
        </authorList>
    </citation>
    <scope>NUCLEOTIDE SEQUENCE [LARGE SCALE GENOMIC DNA]</scope>
    <source>
        <strain evidence="4 5">HHB14362 ss-1</strain>
    </source>
</reference>
<dbReference type="PANTHER" id="PTHR10366:SF564">
    <property type="entry name" value="STEROL-4-ALPHA-CARBOXYLATE 3-DEHYDROGENASE, DECARBOXYLATING"/>
    <property type="match status" value="1"/>
</dbReference>
<gene>
    <name evidence="4" type="ORF">NEOLEDRAFT_1141862</name>
</gene>
<evidence type="ECO:0000313" key="4">
    <source>
        <dbReference type="EMBL" id="KZT19607.1"/>
    </source>
</evidence>